<evidence type="ECO:0000256" key="5">
    <source>
        <dbReference type="ARBA" id="ARBA00022786"/>
    </source>
</evidence>
<evidence type="ECO:0000313" key="9">
    <source>
        <dbReference type="Proteomes" id="UP000002009"/>
    </source>
</evidence>
<organism evidence="8 9">
    <name type="scientific">Micromonas commoda (strain RCC299 / NOUM17 / CCMP2709)</name>
    <name type="common">Picoplanktonic green alga</name>
    <dbReference type="NCBI Taxonomy" id="296587"/>
    <lineage>
        <taxon>Eukaryota</taxon>
        <taxon>Viridiplantae</taxon>
        <taxon>Chlorophyta</taxon>
        <taxon>Mamiellophyceae</taxon>
        <taxon>Mamiellales</taxon>
        <taxon>Mamiellaceae</taxon>
        <taxon>Micromonas</taxon>
    </lineage>
</organism>
<name>C1EFB5_MICCC</name>
<dbReference type="Gene3D" id="3.30.2410.10">
    <property type="entry name" value="Hect, E3 ligase catalytic domain"/>
    <property type="match status" value="1"/>
</dbReference>
<dbReference type="OMA" id="ADHICIT"/>
<feature type="active site" description="Glycyl thioester intermediate" evidence="6">
    <location>
        <position position="256"/>
    </location>
</feature>
<dbReference type="Proteomes" id="UP000002009">
    <property type="component" value="Chromosome 13"/>
</dbReference>
<keyword evidence="5 6" id="KW-0833">Ubl conjugation pathway</keyword>
<dbReference type="Gene3D" id="3.90.1750.10">
    <property type="entry name" value="Hect, E3 ligase catalytic domains"/>
    <property type="match status" value="1"/>
</dbReference>
<dbReference type="PANTHER" id="PTHR11254">
    <property type="entry name" value="HECT DOMAIN UBIQUITIN-PROTEIN LIGASE"/>
    <property type="match status" value="1"/>
</dbReference>
<dbReference type="FunFam" id="3.30.2410.10:FF:000009">
    <property type="entry name" value="Probable E3 ubiquitin-protein ligase HECTD2"/>
    <property type="match status" value="1"/>
</dbReference>
<sequence>GWLLGYCVLHQSPFPVSFSSAFLKGILGRATAWEDLEEMAPEVARSLESVRDMDGGVEDLCLTFSVEEEEIATTTTTAATTTRTETELVPGGSKKTVTDFNKDKYVRLHARHKLDRVTKSAAIEAVRHGLLGIVPLELLKHFTAPEFACLLGGVAAIDVHDWRANARYDGYDEQSPQVRWLWRLVHSFTPDERTLLLKFATGSSRMPVGGFANLRGFGSDSSPFTVQRTPLSFSSGGGGGASGRVGAYCLPTAATCFNTLRLPEYPTYEALEEAVTIALRHGVEGF</sequence>
<dbReference type="GO" id="GO:0005737">
    <property type="term" value="C:cytoplasm"/>
    <property type="evidence" value="ECO:0007669"/>
    <property type="project" value="TreeGrafter"/>
</dbReference>
<accession>C1EFB5</accession>
<evidence type="ECO:0000256" key="6">
    <source>
        <dbReference type="PROSITE-ProRule" id="PRU00104"/>
    </source>
</evidence>
<dbReference type="PROSITE" id="PS50237">
    <property type="entry name" value="HECT"/>
    <property type="match status" value="1"/>
</dbReference>
<dbReference type="Pfam" id="PF00632">
    <property type="entry name" value="HECT"/>
    <property type="match status" value="1"/>
</dbReference>
<feature type="non-terminal residue" evidence="8">
    <location>
        <position position="1"/>
    </location>
</feature>
<dbReference type="Gene3D" id="3.30.2160.10">
    <property type="entry name" value="Hect, E3 ligase catalytic domain"/>
    <property type="match status" value="1"/>
</dbReference>
<keyword evidence="9" id="KW-1185">Reference proteome</keyword>
<evidence type="ECO:0000259" key="7">
    <source>
        <dbReference type="PROSITE" id="PS50237"/>
    </source>
</evidence>
<dbReference type="eggNOG" id="KOG0939">
    <property type="taxonomic scope" value="Eukaryota"/>
</dbReference>
<dbReference type="GO" id="GO:0043161">
    <property type="term" value="P:proteasome-mediated ubiquitin-dependent protein catabolic process"/>
    <property type="evidence" value="ECO:0007669"/>
    <property type="project" value="TreeGrafter"/>
</dbReference>
<dbReference type="InterPro" id="IPR035983">
    <property type="entry name" value="Hect_E3_ubiquitin_ligase"/>
</dbReference>
<feature type="non-terminal residue" evidence="8">
    <location>
        <position position="286"/>
    </location>
</feature>
<dbReference type="KEGG" id="mis:MICPUN_70857"/>
<reference evidence="8 9" key="1">
    <citation type="journal article" date="2009" name="Science">
        <title>Green evolution and dynamic adaptations revealed by genomes of the marine picoeukaryotes Micromonas.</title>
        <authorList>
            <person name="Worden A.Z."/>
            <person name="Lee J.H."/>
            <person name="Mock T."/>
            <person name="Rouze P."/>
            <person name="Simmons M.P."/>
            <person name="Aerts A.L."/>
            <person name="Allen A.E."/>
            <person name="Cuvelier M.L."/>
            <person name="Derelle E."/>
            <person name="Everett M.V."/>
            <person name="Foulon E."/>
            <person name="Grimwood J."/>
            <person name="Gundlach H."/>
            <person name="Henrissat B."/>
            <person name="Napoli C."/>
            <person name="McDonald S.M."/>
            <person name="Parker M.S."/>
            <person name="Rombauts S."/>
            <person name="Salamov A."/>
            <person name="Von Dassow P."/>
            <person name="Badger J.H."/>
            <person name="Coutinho P.M."/>
            <person name="Demir E."/>
            <person name="Dubchak I."/>
            <person name="Gentemann C."/>
            <person name="Eikrem W."/>
            <person name="Gready J.E."/>
            <person name="John U."/>
            <person name="Lanier W."/>
            <person name="Lindquist E.A."/>
            <person name="Lucas S."/>
            <person name="Mayer K.F."/>
            <person name="Moreau H."/>
            <person name="Not F."/>
            <person name="Otillar R."/>
            <person name="Panaud O."/>
            <person name="Pangilinan J."/>
            <person name="Paulsen I."/>
            <person name="Piegu B."/>
            <person name="Poliakov A."/>
            <person name="Robbens S."/>
            <person name="Schmutz J."/>
            <person name="Toulza E."/>
            <person name="Wyss T."/>
            <person name="Zelensky A."/>
            <person name="Zhou K."/>
            <person name="Armbrust E.V."/>
            <person name="Bhattacharya D."/>
            <person name="Goodenough U.W."/>
            <person name="Van de Peer Y."/>
            <person name="Grigoriev I.V."/>
        </authorList>
    </citation>
    <scope>NUCLEOTIDE SEQUENCE [LARGE SCALE GENOMIC DNA]</scope>
    <source>
        <strain evidence="9">RCC299 / NOUM17</strain>
    </source>
</reference>
<dbReference type="EC" id="2.3.2.26" evidence="3"/>
<dbReference type="SUPFAM" id="SSF56204">
    <property type="entry name" value="Hect, E3 ligase catalytic domain"/>
    <property type="match status" value="1"/>
</dbReference>
<dbReference type="PANTHER" id="PTHR11254:SF429">
    <property type="entry name" value="E3 UBIQUITIN-PROTEIN LIGASE SU(DX)"/>
    <property type="match status" value="1"/>
</dbReference>
<gene>
    <name evidence="8" type="ORF">MICPUN_70857</name>
</gene>
<comment type="pathway">
    <text evidence="2">Protein modification; protein ubiquitination.</text>
</comment>
<evidence type="ECO:0000256" key="4">
    <source>
        <dbReference type="ARBA" id="ARBA00022679"/>
    </source>
</evidence>
<evidence type="ECO:0000256" key="3">
    <source>
        <dbReference type="ARBA" id="ARBA00012485"/>
    </source>
</evidence>
<evidence type="ECO:0000313" key="8">
    <source>
        <dbReference type="EMBL" id="ACO67061.1"/>
    </source>
</evidence>
<dbReference type="RefSeq" id="XP_002505803.1">
    <property type="nucleotide sequence ID" value="XM_002505757.1"/>
</dbReference>
<dbReference type="AlphaFoldDB" id="C1EFB5"/>
<dbReference type="InterPro" id="IPR050409">
    <property type="entry name" value="E3_ubiq-protein_ligase"/>
</dbReference>
<proteinExistence type="predicted"/>
<dbReference type="InParanoid" id="C1EFB5"/>
<dbReference type="SMART" id="SM00119">
    <property type="entry name" value="HECTc"/>
    <property type="match status" value="1"/>
</dbReference>
<dbReference type="OrthoDB" id="512896at2759"/>
<dbReference type="STRING" id="296587.C1EFB5"/>
<dbReference type="GeneID" id="8248495"/>
<feature type="domain" description="HECT" evidence="7">
    <location>
        <begin position="1"/>
        <end position="286"/>
    </location>
</feature>
<comment type="catalytic activity">
    <reaction evidence="1">
        <text>S-ubiquitinyl-[E2 ubiquitin-conjugating enzyme]-L-cysteine + [acceptor protein]-L-lysine = [E2 ubiquitin-conjugating enzyme]-L-cysteine + N(6)-ubiquitinyl-[acceptor protein]-L-lysine.</text>
        <dbReference type="EC" id="2.3.2.26"/>
    </reaction>
</comment>
<dbReference type="InterPro" id="IPR000569">
    <property type="entry name" value="HECT_dom"/>
</dbReference>
<dbReference type="GO" id="GO:0061630">
    <property type="term" value="F:ubiquitin protein ligase activity"/>
    <property type="evidence" value="ECO:0007669"/>
    <property type="project" value="UniProtKB-EC"/>
</dbReference>
<dbReference type="GO" id="GO:0016567">
    <property type="term" value="P:protein ubiquitination"/>
    <property type="evidence" value="ECO:0007669"/>
    <property type="project" value="TreeGrafter"/>
</dbReference>
<evidence type="ECO:0000256" key="2">
    <source>
        <dbReference type="ARBA" id="ARBA00004906"/>
    </source>
</evidence>
<keyword evidence="4" id="KW-0808">Transferase</keyword>
<dbReference type="EMBL" id="CP001331">
    <property type="protein sequence ID" value="ACO67061.1"/>
    <property type="molecule type" value="Genomic_DNA"/>
</dbReference>
<protein>
    <recommendedName>
        <fullName evidence="3">HECT-type E3 ubiquitin transferase</fullName>
        <ecNumber evidence="3">2.3.2.26</ecNumber>
    </recommendedName>
</protein>
<evidence type="ECO:0000256" key="1">
    <source>
        <dbReference type="ARBA" id="ARBA00000885"/>
    </source>
</evidence>